<keyword evidence="2" id="KW-1185">Reference proteome</keyword>
<dbReference type="Proteomes" id="UP000335415">
    <property type="component" value="Unassembled WGS sequence"/>
</dbReference>
<dbReference type="InterPro" id="IPR014347">
    <property type="entry name" value="Tautomerase/MIF_sf"/>
</dbReference>
<dbReference type="PANTHER" id="PTHR38460:SF1">
    <property type="entry name" value="TAUTOMERASE YOLI-RELATED"/>
    <property type="match status" value="1"/>
</dbReference>
<dbReference type="OrthoDB" id="9804765at2"/>
<sequence>MPFSRIYLHESRTADQRRQISDILHQSLVDEFAVPVDDRFQLITPCSDGHLIYDRHYLTSGPDGRSDGYLLFHITAGKARSREQKQNFYRTLTRRLTDGLAMSPDDVMIVIQFSAAEDWCFASGHPLITEAL</sequence>
<name>A0A5J5FTL1_9GAMM</name>
<proteinExistence type="predicted"/>
<comment type="caution">
    <text evidence="1">The sequence shown here is derived from an EMBL/GenBank/DDBJ whole genome shotgun (WGS) entry which is preliminary data.</text>
</comment>
<dbReference type="AlphaFoldDB" id="A0A5J5FTL1"/>
<dbReference type="PANTHER" id="PTHR38460">
    <property type="entry name" value="TAUTOMERASE YOLI-RELATED"/>
    <property type="match status" value="1"/>
</dbReference>
<protein>
    <submittedName>
        <fullName evidence="1">Tautomerase family protein</fullName>
    </submittedName>
</protein>
<reference evidence="1 2" key="1">
    <citation type="submission" date="2019-09" db="EMBL/GenBank/DDBJ databases">
        <authorList>
            <person name="Li Y."/>
        </authorList>
    </citation>
    <scope>NUCLEOTIDE SEQUENCE [LARGE SCALE GENOMIC DNA]</scope>
    <source>
        <strain evidence="1 2">L3-3HA</strain>
    </source>
</reference>
<dbReference type="Pfam" id="PF14552">
    <property type="entry name" value="Tautomerase_2"/>
    <property type="match status" value="1"/>
</dbReference>
<organism evidence="1 2">
    <name type="scientific">Affinibrenneria salicis</name>
    <dbReference type="NCBI Taxonomy" id="2590031"/>
    <lineage>
        <taxon>Bacteria</taxon>
        <taxon>Pseudomonadati</taxon>
        <taxon>Pseudomonadota</taxon>
        <taxon>Gammaproteobacteria</taxon>
        <taxon>Enterobacterales</taxon>
        <taxon>Pectobacteriaceae</taxon>
        <taxon>Affinibrenneria</taxon>
    </lineage>
</organism>
<dbReference type="InterPro" id="IPR037479">
    <property type="entry name" value="Tauto_MSAD"/>
</dbReference>
<dbReference type="RefSeq" id="WP_150436725.1">
    <property type="nucleotide sequence ID" value="NZ_VYKJ01000012.1"/>
</dbReference>
<evidence type="ECO:0000313" key="1">
    <source>
        <dbReference type="EMBL" id="KAA8996925.1"/>
    </source>
</evidence>
<dbReference type="SUPFAM" id="SSF55331">
    <property type="entry name" value="Tautomerase/MIF"/>
    <property type="match status" value="1"/>
</dbReference>
<dbReference type="Gene3D" id="3.30.429.10">
    <property type="entry name" value="Macrophage Migration Inhibitory Factor"/>
    <property type="match status" value="1"/>
</dbReference>
<evidence type="ECO:0000313" key="2">
    <source>
        <dbReference type="Proteomes" id="UP000335415"/>
    </source>
</evidence>
<gene>
    <name evidence="1" type="ORF">FJU30_19920</name>
</gene>
<dbReference type="EMBL" id="VYKJ01000012">
    <property type="protein sequence ID" value="KAA8996925.1"/>
    <property type="molecule type" value="Genomic_DNA"/>
</dbReference>
<accession>A0A5J5FTL1</accession>